<dbReference type="EMBL" id="FNQM01000013">
    <property type="protein sequence ID" value="SEA82413.1"/>
    <property type="molecule type" value="Genomic_DNA"/>
</dbReference>
<dbReference type="InterPro" id="IPR019734">
    <property type="entry name" value="TPR_rpt"/>
</dbReference>
<evidence type="ECO:0000313" key="2">
    <source>
        <dbReference type="Proteomes" id="UP000198703"/>
    </source>
</evidence>
<evidence type="ECO:0000313" key="1">
    <source>
        <dbReference type="EMBL" id="SEA82413.1"/>
    </source>
</evidence>
<dbReference type="InterPro" id="IPR011990">
    <property type="entry name" value="TPR-like_helical_dom_sf"/>
</dbReference>
<keyword evidence="2" id="KW-1185">Reference proteome</keyword>
<protein>
    <submittedName>
        <fullName evidence="1">Tetratricopeptide repeat-containing protein</fullName>
    </submittedName>
</protein>
<gene>
    <name evidence="1" type="ORF">SAMN05444370_11324</name>
</gene>
<organism evidence="1 2">
    <name type="scientific">Rubrimonas cliftonensis</name>
    <dbReference type="NCBI Taxonomy" id="89524"/>
    <lineage>
        <taxon>Bacteria</taxon>
        <taxon>Pseudomonadati</taxon>
        <taxon>Pseudomonadota</taxon>
        <taxon>Alphaproteobacteria</taxon>
        <taxon>Rhodobacterales</taxon>
        <taxon>Paracoccaceae</taxon>
        <taxon>Rubrimonas</taxon>
    </lineage>
</organism>
<dbReference type="AlphaFoldDB" id="A0A1H4EBJ1"/>
<dbReference type="Gene3D" id="1.25.40.10">
    <property type="entry name" value="Tetratricopeptide repeat domain"/>
    <property type="match status" value="3"/>
</dbReference>
<dbReference type="Proteomes" id="UP000198703">
    <property type="component" value="Unassembled WGS sequence"/>
</dbReference>
<dbReference type="SUPFAM" id="SSF48452">
    <property type="entry name" value="TPR-like"/>
    <property type="match status" value="2"/>
</dbReference>
<accession>A0A1H4EBJ1</accession>
<reference evidence="1 2" key="1">
    <citation type="submission" date="2016-10" db="EMBL/GenBank/DDBJ databases">
        <authorList>
            <person name="de Groot N.N."/>
        </authorList>
    </citation>
    <scope>NUCLEOTIDE SEQUENCE [LARGE SCALE GENOMIC DNA]</scope>
    <source>
        <strain evidence="1 2">DSM 15345</strain>
    </source>
</reference>
<dbReference type="SMART" id="SM00028">
    <property type="entry name" value="TPR"/>
    <property type="match status" value="6"/>
</dbReference>
<dbReference type="Pfam" id="PF13374">
    <property type="entry name" value="TPR_10"/>
    <property type="match status" value="2"/>
</dbReference>
<dbReference type="PANTHER" id="PTHR19959:SF119">
    <property type="entry name" value="FUNGAL LIPASE-LIKE DOMAIN-CONTAINING PROTEIN"/>
    <property type="match status" value="1"/>
</dbReference>
<name>A0A1H4EBJ1_9RHOB</name>
<proteinExistence type="predicted"/>
<dbReference type="RefSeq" id="WP_217632212.1">
    <property type="nucleotide sequence ID" value="NZ_FNQM01000013.1"/>
</dbReference>
<sequence>MLDDEACREKLAIIAVGAAAAAFGATGVALPAGVGEAATGGAGLLSRLSGKRASDRDAVITRLSAELCDDWRSWAESETGAGEQARTGARTAFALVIDRLHPAPAEIVGRRLDAGALARAMLARAQTALPVAYADPDPRNAEAHLARSFLLHVCTRAYARLLANPDFTSRLAPDLWRGLFEAVDGLRETLDALPAAIRREVEAAVERLRGELGARDRLILGFIRTAAQREVAPDQIEATLFEMAVEWRAARGRADGGALSNLTPDLGPLRADAQAAHDADDVERFWILVTELERREAAALTALAARRRDIEAEEEAMTAAHVATKRRAIAAALSRLDASGAATRIAEIIALETPDASARFAALRARWDEWHMRGRDQGLNLDLAVAADLARIAHAQAVDADQRGAALNDLGVSLQTLGEREPGTERLEQAVQAHRAALEGRTRERVPLDWAMTQMNLGTALTTLGAREAGTERLEQAVEAYRAALEESTRERTPLDWAMTQMNLGTALRILGEREPGTERLEQAVEAYRAALEEWTRERTPLDWASTQINLGNALAALGEREPGTERLEQAVQAYRAALEERTRERVPLDWAKTQMNLGTALKTLGEREAGTERLEQAVEAYRAALEELARERVPLYWAMTQMNLGNALQALGARESGTERLEQAVEAYRAALEEYTRERVPLDWARTQMNLGIALWTLGEREPGTERLEQGVQAYRAALEEYTRERVPLDWARTQMNLGIALWTLGEREPGTERLEQAIKAYRAALEEWTRERVPLDWANARGNQAVAMVSLAERAGDAALAARAAAQLAEAAAALRAGGHGPWAATLERQLPAARDLAARLAAPLSPGATPG</sequence>
<dbReference type="PANTHER" id="PTHR19959">
    <property type="entry name" value="KINESIN LIGHT CHAIN"/>
    <property type="match status" value="1"/>
</dbReference>
<dbReference type="STRING" id="89524.SAMN05444370_11324"/>